<reference evidence="1 2" key="1">
    <citation type="submission" date="2021-07" db="EMBL/GenBank/DDBJ databases">
        <authorList>
            <person name="Palmer J.M."/>
        </authorList>
    </citation>
    <scope>NUCLEOTIDE SEQUENCE [LARGE SCALE GENOMIC DNA]</scope>
    <source>
        <strain evidence="1 2">AT_MEX2019</strain>
        <tissue evidence="1">Muscle</tissue>
    </source>
</reference>
<keyword evidence="2" id="KW-1185">Reference proteome</keyword>
<organism evidence="1 2">
    <name type="scientific">Ataeniobius toweri</name>
    <dbReference type="NCBI Taxonomy" id="208326"/>
    <lineage>
        <taxon>Eukaryota</taxon>
        <taxon>Metazoa</taxon>
        <taxon>Chordata</taxon>
        <taxon>Craniata</taxon>
        <taxon>Vertebrata</taxon>
        <taxon>Euteleostomi</taxon>
        <taxon>Actinopterygii</taxon>
        <taxon>Neopterygii</taxon>
        <taxon>Teleostei</taxon>
        <taxon>Neoteleostei</taxon>
        <taxon>Acanthomorphata</taxon>
        <taxon>Ovalentaria</taxon>
        <taxon>Atherinomorphae</taxon>
        <taxon>Cyprinodontiformes</taxon>
        <taxon>Goodeidae</taxon>
        <taxon>Ataeniobius</taxon>
    </lineage>
</organism>
<protein>
    <submittedName>
        <fullName evidence="1">Uncharacterized protein</fullName>
    </submittedName>
</protein>
<feature type="non-terminal residue" evidence="1">
    <location>
        <position position="1"/>
    </location>
</feature>
<dbReference type="EMBL" id="JAHUTI010058711">
    <property type="protein sequence ID" value="MED6250386.1"/>
    <property type="molecule type" value="Genomic_DNA"/>
</dbReference>
<evidence type="ECO:0000313" key="2">
    <source>
        <dbReference type="Proteomes" id="UP001345963"/>
    </source>
</evidence>
<gene>
    <name evidence="1" type="ORF">ATANTOWER_032447</name>
</gene>
<comment type="caution">
    <text evidence="1">The sequence shown here is derived from an EMBL/GenBank/DDBJ whole genome shotgun (WGS) entry which is preliminary data.</text>
</comment>
<dbReference type="Proteomes" id="UP001345963">
    <property type="component" value="Unassembled WGS sequence"/>
</dbReference>
<name>A0ABU7BIA3_9TELE</name>
<sequence length="179" mass="19449">DPPVPSCQEGLYLPQFVAPTPSDGERVVAEVQKELLIRVKAQATYSLIDNLIFSGPTNITKHRLTHNEFEIRWTPVEDDLGDYYPICFAVESVNGHLLQLLQGEPKAFPGQPRDSPSSVSWAVPWASSWWDVPGTPPKEGVQEASGIDARAISAGSSQCGGAAALLRAPPRWPSSSPYL</sequence>
<evidence type="ECO:0000313" key="1">
    <source>
        <dbReference type="EMBL" id="MED6250386.1"/>
    </source>
</evidence>
<accession>A0ABU7BIA3</accession>
<proteinExistence type="predicted"/>